<dbReference type="AlphaFoldDB" id="A0A6A5YFD3"/>
<dbReference type="Proteomes" id="UP000799770">
    <property type="component" value="Unassembled WGS sequence"/>
</dbReference>
<feature type="compositionally biased region" description="Low complexity" evidence="6">
    <location>
        <begin position="296"/>
        <end position="310"/>
    </location>
</feature>
<keyword evidence="3 7" id="KW-1133">Transmembrane helix</keyword>
<accession>A0A6A5YFD3</accession>
<evidence type="ECO:0000256" key="3">
    <source>
        <dbReference type="ARBA" id="ARBA00022989"/>
    </source>
</evidence>
<evidence type="ECO:0000256" key="4">
    <source>
        <dbReference type="ARBA" id="ARBA00023136"/>
    </source>
</evidence>
<reference evidence="9" key="1">
    <citation type="journal article" date="2020" name="Stud. Mycol.">
        <title>101 Dothideomycetes genomes: a test case for predicting lifestyles and emergence of pathogens.</title>
        <authorList>
            <person name="Haridas S."/>
            <person name="Albert R."/>
            <person name="Binder M."/>
            <person name="Bloem J."/>
            <person name="Labutti K."/>
            <person name="Salamov A."/>
            <person name="Andreopoulos B."/>
            <person name="Baker S."/>
            <person name="Barry K."/>
            <person name="Bills G."/>
            <person name="Bluhm B."/>
            <person name="Cannon C."/>
            <person name="Castanera R."/>
            <person name="Culley D."/>
            <person name="Daum C."/>
            <person name="Ezra D."/>
            <person name="Gonzalez J."/>
            <person name="Henrissat B."/>
            <person name="Kuo A."/>
            <person name="Liang C."/>
            <person name="Lipzen A."/>
            <person name="Lutzoni F."/>
            <person name="Magnuson J."/>
            <person name="Mondo S."/>
            <person name="Nolan M."/>
            <person name="Ohm R."/>
            <person name="Pangilinan J."/>
            <person name="Park H.-J."/>
            <person name="Ramirez L."/>
            <person name="Alfaro M."/>
            <person name="Sun H."/>
            <person name="Tritt A."/>
            <person name="Yoshinaga Y."/>
            <person name="Zwiers L.-H."/>
            <person name="Turgeon B."/>
            <person name="Goodwin S."/>
            <person name="Spatafora J."/>
            <person name="Crous P."/>
            <person name="Grigoriev I."/>
        </authorList>
    </citation>
    <scope>NUCLEOTIDE SEQUENCE</scope>
    <source>
        <strain evidence="9">CBS 627.86</strain>
    </source>
</reference>
<dbReference type="PANTHER" id="PTHR33048:SF123">
    <property type="entry name" value="INTEGRAL MEMBRANE PROTEIN"/>
    <property type="match status" value="1"/>
</dbReference>
<feature type="transmembrane region" description="Helical" evidence="7">
    <location>
        <begin position="100"/>
        <end position="122"/>
    </location>
</feature>
<evidence type="ECO:0000313" key="9">
    <source>
        <dbReference type="EMBL" id="KAF2105610.1"/>
    </source>
</evidence>
<feature type="transmembrane region" description="Helical" evidence="7">
    <location>
        <begin position="22"/>
        <end position="45"/>
    </location>
</feature>
<feature type="domain" description="Rhodopsin" evidence="8">
    <location>
        <begin position="41"/>
        <end position="274"/>
    </location>
</feature>
<feature type="transmembrane region" description="Helical" evidence="7">
    <location>
        <begin position="57"/>
        <end position="80"/>
    </location>
</feature>
<gene>
    <name evidence="9" type="ORF">BDV96DRAFT_655466</name>
</gene>
<feature type="transmembrane region" description="Helical" evidence="7">
    <location>
        <begin position="174"/>
        <end position="201"/>
    </location>
</feature>
<dbReference type="InterPro" id="IPR049326">
    <property type="entry name" value="Rhodopsin_dom_fungi"/>
</dbReference>
<feature type="transmembrane region" description="Helical" evidence="7">
    <location>
        <begin position="213"/>
        <end position="233"/>
    </location>
</feature>
<sequence>MGVPTASQVAYMKAHASDDRSVSLLLGSIIPVVLASIAFVLRFVSRQVGGVKLGLEDWFIMAGMFLTVAAVISLGVTMHYGLGRHIIYITDAKGFAISCLVRYVLYPSSVCFVKLSILAFYCRLFPMKWLKRTSIALGIFVILATCTKVSGDIFQCIPVDSAWNPKTHKRCMNFVDLVIVSGVLNIATDLIILVLPMPALWRLNMAKVKKWELTGMFLAGGLVCIISIVRLPIVQKLRSNDPSWDLFGPFTISQVESCAAIIAACVPTYRPLFNLVVYGDANKDAQPTSKTGYRFSGSAQSAETESSTELTVEKDIKHDKGYVTGEEECSMDIHVSRSFAIESTWTVDRHPERATSDMWALPV</sequence>
<evidence type="ECO:0000256" key="6">
    <source>
        <dbReference type="SAM" id="MobiDB-lite"/>
    </source>
</evidence>
<feature type="transmembrane region" description="Helical" evidence="7">
    <location>
        <begin position="134"/>
        <end position="154"/>
    </location>
</feature>
<dbReference type="OrthoDB" id="3934549at2759"/>
<dbReference type="EMBL" id="ML977376">
    <property type="protein sequence ID" value="KAF2105610.1"/>
    <property type="molecule type" value="Genomic_DNA"/>
</dbReference>
<keyword evidence="10" id="KW-1185">Reference proteome</keyword>
<evidence type="ECO:0000256" key="7">
    <source>
        <dbReference type="SAM" id="Phobius"/>
    </source>
</evidence>
<evidence type="ECO:0000256" key="1">
    <source>
        <dbReference type="ARBA" id="ARBA00004141"/>
    </source>
</evidence>
<comment type="subcellular location">
    <subcellularLocation>
        <location evidence="1">Membrane</location>
        <topology evidence="1">Multi-pass membrane protein</topology>
    </subcellularLocation>
</comment>
<protein>
    <recommendedName>
        <fullName evidence="8">Rhodopsin domain-containing protein</fullName>
    </recommendedName>
</protein>
<evidence type="ECO:0000259" key="8">
    <source>
        <dbReference type="Pfam" id="PF20684"/>
    </source>
</evidence>
<keyword evidence="4 7" id="KW-0472">Membrane</keyword>
<dbReference type="Pfam" id="PF20684">
    <property type="entry name" value="Fung_rhodopsin"/>
    <property type="match status" value="1"/>
</dbReference>
<proteinExistence type="inferred from homology"/>
<feature type="region of interest" description="Disordered" evidence="6">
    <location>
        <begin position="289"/>
        <end position="310"/>
    </location>
</feature>
<organism evidence="9 10">
    <name type="scientific">Lophiotrema nucula</name>
    <dbReference type="NCBI Taxonomy" id="690887"/>
    <lineage>
        <taxon>Eukaryota</taxon>
        <taxon>Fungi</taxon>
        <taxon>Dikarya</taxon>
        <taxon>Ascomycota</taxon>
        <taxon>Pezizomycotina</taxon>
        <taxon>Dothideomycetes</taxon>
        <taxon>Pleosporomycetidae</taxon>
        <taxon>Pleosporales</taxon>
        <taxon>Lophiotremataceae</taxon>
        <taxon>Lophiotrema</taxon>
    </lineage>
</organism>
<evidence type="ECO:0000313" key="10">
    <source>
        <dbReference type="Proteomes" id="UP000799770"/>
    </source>
</evidence>
<dbReference type="InterPro" id="IPR052337">
    <property type="entry name" value="SAT4-like"/>
</dbReference>
<dbReference type="PANTHER" id="PTHR33048">
    <property type="entry name" value="PTH11-LIKE INTEGRAL MEMBRANE PROTEIN (AFU_ORTHOLOGUE AFUA_5G11245)"/>
    <property type="match status" value="1"/>
</dbReference>
<keyword evidence="2 7" id="KW-0812">Transmembrane</keyword>
<evidence type="ECO:0000256" key="2">
    <source>
        <dbReference type="ARBA" id="ARBA00022692"/>
    </source>
</evidence>
<dbReference type="GO" id="GO:0016020">
    <property type="term" value="C:membrane"/>
    <property type="evidence" value="ECO:0007669"/>
    <property type="project" value="UniProtKB-SubCell"/>
</dbReference>
<name>A0A6A5YFD3_9PLEO</name>
<evidence type="ECO:0000256" key="5">
    <source>
        <dbReference type="ARBA" id="ARBA00038359"/>
    </source>
</evidence>
<comment type="similarity">
    <text evidence="5">Belongs to the SAT4 family.</text>
</comment>